<protein>
    <submittedName>
        <fullName evidence="1">15068_t:CDS:1</fullName>
    </submittedName>
</protein>
<keyword evidence="2" id="KW-1185">Reference proteome</keyword>
<organism evidence="1 2">
    <name type="scientific">Dentiscutata heterogama</name>
    <dbReference type="NCBI Taxonomy" id="1316150"/>
    <lineage>
        <taxon>Eukaryota</taxon>
        <taxon>Fungi</taxon>
        <taxon>Fungi incertae sedis</taxon>
        <taxon>Mucoromycota</taxon>
        <taxon>Glomeromycotina</taxon>
        <taxon>Glomeromycetes</taxon>
        <taxon>Diversisporales</taxon>
        <taxon>Gigasporaceae</taxon>
        <taxon>Dentiscutata</taxon>
    </lineage>
</organism>
<accession>A0ACA9Q6V1</accession>
<reference evidence="1" key="1">
    <citation type="submission" date="2021-06" db="EMBL/GenBank/DDBJ databases">
        <authorList>
            <person name="Kallberg Y."/>
            <person name="Tangrot J."/>
            <person name="Rosling A."/>
        </authorList>
    </citation>
    <scope>NUCLEOTIDE SEQUENCE</scope>
    <source>
        <strain evidence="1">IL203A</strain>
    </source>
</reference>
<dbReference type="EMBL" id="CAJVPU010040780">
    <property type="protein sequence ID" value="CAG8740017.1"/>
    <property type="molecule type" value="Genomic_DNA"/>
</dbReference>
<proteinExistence type="predicted"/>
<evidence type="ECO:0000313" key="2">
    <source>
        <dbReference type="Proteomes" id="UP000789702"/>
    </source>
</evidence>
<sequence length="43" mass="4989">PNKSNVYGDSKLEHQKSQMLLNQKIKKVQLFEINLYKNLASTP</sequence>
<name>A0ACA9Q6V1_9GLOM</name>
<gene>
    <name evidence="1" type="ORF">DHETER_LOCUS13988</name>
</gene>
<evidence type="ECO:0000313" key="1">
    <source>
        <dbReference type="EMBL" id="CAG8740017.1"/>
    </source>
</evidence>
<feature type="non-terminal residue" evidence="1">
    <location>
        <position position="1"/>
    </location>
</feature>
<dbReference type="Proteomes" id="UP000789702">
    <property type="component" value="Unassembled WGS sequence"/>
</dbReference>
<comment type="caution">
    <text evidence="1">The sequence shown here is derived from an EMBL/GenBank/DDBJ whole genome shotgun (WGS) entry which is preliminary data.</text>
</comment>